<evidence type="ECO:0008006" key="4">
    <source>
        <dbReference type="Google" id="ProtNLM"/>
    </source>
</evidence>
<evidence type="ECO:0000256" key="1">
    <source>
        <dbReference type="SAM" id="MobiDB-lite"/>
    </source>
</evidence>
<dbReference type="EMBL" id="CP121252">
    <property type="protein sequence ID" value="WFP15342.1"/>
    <property type="molecule type" value="Genomic_DNA"/>
</dbReference>
<accession>A0ABY8H3V3</accession>
<name>A0ABY8H3V3_9MICC</name>
<evidence type="ECO:0000313" key="2">
    <source>
        <dbReference type="EMBL" id="WFP15342.1"/>
    </source>
</evidence>
<feature type="compositionally biased region" description="Acidic residues" evidence="1">
    <location>
        <begin position="93"/>
        <end position="104"/>
    </location>
</feature>
<reference evidence="2 3" key="1">
    <citation type="submission" date="2023-04" db="EMBL/GenBank/DDBJ databases">
        <title>Funneling lignin-derived compounds into biodiesel using alkali-halophilic Citricoccus sp. P2.</title>
        <authorList>
            <person name="Luo C.-B."/>
        </authorList>
    </citation>
    <scope>NUCLEOTIDE SEQUENCE [LARGE SCALE GENOMIC DNA]</scope>
    <source>
        <strain evidence="2 3">P2</strain>
    </source>
</reference>
<organism evidence="2 3">
    <name type="scientific">Citricoccus muralis</name>
    <dbReference type="NCBI Taxonomy" id="169134"/>
    <lineage>
        <taxon>Bacteria</taxon>
        <taxon>Bacillati</taxon>
        <taxon>Actinomycetota</taxon>
        <taxon>Actinomycetes</taxon>
        <taxon>Micrococcales</taxon>
        <taxon>Micrococcaceae</taxon>
        <taxon>Citricoccus</taxon>
    </lineage>
</organism>
<keyword evidence="3" id="KW-1185">Reference proteome</keyword>
<evidence type="ECO:0000313" key="3">
    <source>
        <dbReference type="Proteomes" id="UP001219037"/>
    </source>
</evidence>
<feature type="compositionally biased region" description="Acidic residues" evidence="1">
    <location>
        <begin position="64"/>
        <end position="86"/>
    </location>
</feature>
<protein>
    <recommendedName>
        <fullName evidence="4">Primosomal protein</fullName>
    </recommendedName>
</protein>
<dbReference type="RefSeq" id="WP_278155971.1">
    <property type="nucleotide sequence ID" value="NZ_CP121252.1"/>
</dbReference>
<dbReference type="Proteomes" id="UP001219037">
    <property type="component" value="Chromosome"/>
</dbReference>
<sequence length="115" mass="12516">MSTDPRIALDSLVSALHEHLAAASAKRSDSDPVLDAAYQTLADSFEAYEDALYEATGEVTPLDLFDDDDDDEDSDDENDEDDEFDPNELSTDHDDDDLDDDELLAAEGQRGSSGV</sequence>
<feature type="region of interest" description="Disordered" evidence="1">
    <location>
        <begin position="57"/>
        <end position="115"/>
    </location>
</feature>
<proteinExistence type="predicted"/>
<gene>
    <name evidence="2" type="ORF">P8192_07850</name>
</gene>